<reference evidence="1 2" key="1">
    <citation type="journal article" date="2022" name="bioRxiv">
        <title>Ecology and evolution of chlamydial symbionts of arthropods.</title>
        <authorList>
            <person name="Halter T."/>
            <person name="Koestlbacher S."/>
            <person name="Collingro A."/>
            <person name="Sixt B.S."/>
            <person name="Toenshoff E.R."/>
            <person name="Hendrickx F."/>
            <person name="Kostanjsek R."/>
            <person name="Horn M."/>
        </authorList>
    </citation>
    <scope>NUCLEOTIDE SEQUENCE [LARGE SCALE GENOMIC DNA]</scope>
    <source>
        <strain evidence="1">W744xW776</strain>
    </source>
</reference>
<evidence type="ECO:0000313" key="2">
    <source>
        <dbReference type="Proteomes" id="UP000826014"/>
    </source>
</evidence>
<gene>
    <name evidence="1" type="ORF">RHABOEDO_000052</name>
</gene>
<protein>
    <submittedName>
        <fullName evidence="1">Uncharacterized protein</fullName>
    </submittedName>
</protein>
<keyword evidence="2" id="KW-1185">Reference proteome</keyword>
<organism evidence="1 2">
    <name type="scientific">Candidatus Rhabdochlamydia oedothoracis</name>
    <dbReference type="NCBI Taxonomy" id="2720720"/>
    <lineage>
        <taxon>Bacteria</taxon>
        <taxon>Pseudomonadati</taxon>
        <taxon>Chlamydiota</taxon>
        <taxon>Chlamydiia</taxon>
        <taxon>Parachlamydiales</taxon>
        <taxon>Candidatus Rhabdochlamydiaceae</taxon>
        <taxon>Candidatus Rhabdochlamydia</taxon>
    </lineage>
</organism>
<dbReference type="Proteomes" id="UP000826014">
    <property type="component" value="Chromosome"/>
</dbReference>
<evidence type="ECO:0000313" key="1">
    <source>
        <dbReference type="EMBL" id="QYF47979.1"/>
    </source>
</evidence>
<dbReference type="EMBL" id="CP075587">
    <property type="protein sequence ID" value="QYF47979.1"/>
    <property type="molecule type" value="Genomic_DNA"/>
</dbReference>
<proteinExistence type="predicted"/>
<accession>A0ABX8V454</accession>
<name>A0ABX8V454_9BACT</name>
<sequence length="36" mass="4197">MLKRFLHRTNGFYVVNRKEKTSFVIIDAQKVSVSLA</sequence>